<reference evidence="15" key="1">
    <citation type="submission" date="2021-02" db="EMBL/GenBank/DDBJ databases">
        <title>Thiocyanate and organic carbon inputs drive convergent selection for specific autotrophic Afipia and Thiobacillus strains within complex microbiomes.</title>
        <authorList>
            <person name="Huddy R.J."/>
            <person name="Sachdeva R."/>
            <person name="Kadzinga F."/>
            <person name="Kantor R.S."/>
            <person name="Harrison S.T.L."/>
            <person name="Banfield J.F."/>
        </authorList>
    </citation>
    <scope>NUCLEOTIDE SEQUENCE</scope>
    <source>
        <strain evidence="15">SCN18_10_11_15_R1_P_69_7</strain>
    </source>
</reference>
<accession>A0A9D8KWR8</accession>
<protein>
    <submittedName>
        <fullName evidence="15">Cytochrome b/b6 domain-containing protein</fullName>
    </submittedName>
</protein>
<comment type="caution">
    <text evidence="15">The sequence shown here is derived from an EMBL/GenBank/DDBJ whole genome shotgun (WGS) entry which is preliminary data.</text>
</comment>
<proteinExistence type="inferred from homology"/>
<dbReference type="GO" id="GO:0020037">
    <property type="term" value="F:heme binding"/>
    <property type="evidence" value="ECO:0007669"/>
    <property type="project" value="TreeGrafter"/>
</dbReference>
<sequence length="87" mass="9707">MLTDIALCVRLGEGRYSTGSPLPWFGLFQLPALAARDPDLRQVLDTAHVWLFWTLAALVALHLAAVLHHQLLRRDGLLRRMLPAGRG</sequence>
<keyword evidence="4" id="KW-1003">Cell membrane</keyword>
<dbReference type="EMBL" id="JAFKMG010000769">
    <property type="protein sequence ID" value="MBN8799353.1"/>
    <property type="molecule type" value="Genomic_DNA"/>
</dbReference>
<keyword evidence="7" id="KW-0479">Metal-binding</keyword>
<dbReference type="GO" id="GO:0005886">
    <property type="term" value="C:plasma membrane"/>
    <property type="evidence" value="ECO:0007669"/>
    <property type="project" value="UniProtKB-SubCell"/>
</dbReference>
<comment type="cofactor">
    <cofactor evidence="1">
        <name>heme b</name>
        <dbReference type="ChEBI" id="CHEBI:60344"/>
    </cofactor>
</comment>
<keyword evidence="6 13" id="KW-0812">Transmembrane</keyword>
<evidence type="ECO:0000256" key="2">
    <source>
        <dbReference type="ARBA" id="ARBA00004651"/>
    </source>
</evidence>
<dbReference type="SUPFAM" id="SSF81342">
    <property type="entry name" value="Transmembrane di-heme cytochromes"/>
    <property type="match status" value="1"/>
</dbReference>
<dbReference type="GO" id="GO:0022904">
    <property type="term" value="P:respiratory electron transport chain"/>
    <property type="evidence" value="ECO:0007669"/>
    <property type="project" value="InterPro"/>
</dbReference>
<gene>
    <name evidence="15" type="ORF">J0H45_08360</name>
</gene>
<evidence type="ECO:0000256" key="5">
    <source>
        <dbReference type="ARBA" id="ARBA00022617"/>
    </source>
</evidence>
<dbReference type="InterPro" id="IPR052168">
    <property type="entry name" value="Cytochrome_b561_oxidase"/>
</dbReference>
<dbReference type="PANTHER" id="PTHR30529:SF1">
    <property type="entry name" value="CYTOCHROME B561 HOMOLOG 2"/>
    <property type="match status" value="1"/>
</dbReference>
<evidence type="ECO:0000256" key="12">
    <source>
        <dbReference type="ARBA" id="ARBA00037975"/>
    </source>
</evidence>
<keyword evidence="9 13" id="KW-1133">Transmembrane helix</keyword>
<dbReference type="GO" id="GO:0046872">
    <property type="term" value="F:metal ion binding"/>
    <property type="evidence" value="ECO:0007669"/>
    <property type="project" value="UniProtKB-KW"/>
</dbReference>
<keyword evidence="3" id="KW-0813">Transport</keyword>
<feature type="domain" description="Cytochrome b561 bacterial/Ni-hydrogenase" evidence="14">
    <location>
        <begin position="24"/>
        <end position="83"/>
    </location>
</feature>
<evidence type="ECO:0000256" key="10">
    <source>
        <dbReference type="ARBA" id="ARBA00023004"/>
    </source>
</evidence>
<evidence type="ECO:0000256" key="1">
    <source>
        <dbReference type="ARBA" id="ARBA00001970"/>
    </source>
</evidence>
<comment type="subcellular location">
    <subcellularLocation>
        <location evidence="2">Cell membrane</location>
        <topology evidence="2">Multi-pass membrane protein</topology>
    </subcellularLocation>
</comment>
<name>A0A9D8KWR8_9GAMM</name>
<keyword evidence="10" id="KW-0408">Iron</keyword>
<organism evidence="15 16">
    <name type="scientific">Stenotrophomonas nitritireducens</name>
    <dbReference type="NCBI Taxonomy" id="83617"/>
    <lineage>
        <taxon>Bacteria</taxon>
        <taxon>Pseudomonadati</taxon>
        <taxon>Pseudomonadota</taxon>
        <taxon>Gammaproteobacteria</taxon>
        <taxon>Lysobacterales</taxon>
        <taxon>Lysobacteraceae</taxon>
        <taxon>Stenotrophomonas</taxon>
    </lineage>
</organism>
<evidence type="ECO:0000259" key="14">
    <source>
        <dbReference type="Pfam" id="PF01292"/>
    </source>
</evidence>
<evidence type="ECO:0000313" key="15">
    <source>
        <dbReference type="EMBL" id="MBN8799353.1"/>
    </source>
</evidence>
<dbReference type="Pfam" id="PF01292">
    <property type="entry name" value="Ni_hydr_CYTB"/>
    <property type="match status" value="1"/>
</dbReference>
<keyword evidence="11 13" id="KW-0472">Membrane</keyword>
<dbReference type="PANTHER" id="PTHR30529">
    <property type="entry name" value="CYTOCHROME B561"/>
    <property type="match status" value="1"/>
</dbReference>
<comment type="similarity">
    <text evidence="12">Belongs to the cytochrome b561 family.</text>
</comment>
<evidence type="ECO:0000256" key="6">
    <source>
        <dbReference type="ARBA" id="ARBA00022692"/>
    </source>
</evidence>
<dbReference type="AlphaFoldDB" id="A0A9D8KWR8"/>
<keyword evidence="5" id="KW-0349">Heme</keyword>
<keyword evidence="8" id="KW-0249">Electron transport</keyword>
<dbReference type="InterPro" id="IPR011577">
    <property type="entry name" value="Cyt_b561_bac/Ni-Hgenase"/>
</dbReference>
<dbReference type="Proteomes" id="UP000664815">
    <property type="component" value="Unassembled WGS sequence"/>
</dbReference>
<evidence type="ECO:0000256" key="8">
    <source>
        <dbReference type="ARBA" id="ARBA00022982"/>
    </source>
</evidence>
<evidence type="ECO:0000256" key="13">
    <source>
        <dbReference type="SAM" id="Phobius"/>
    </source>
</evidence>
<feature type="transmembrane region" description="Helical" evidence="13">
    <location>
        <begin position="50"/>
        <end position="72"/>
    </location>
</feature>
<dbReference type="InterPro" id="IPR016174">
    <property type="entry name" value="Di-haem_cyt_TM"/>
</dbReference>
<evidence type="ECO:0000256" key="4">
    <source>
        <dbReference type="ARBA" id="ARBA00022475"/>
    </source>
</evidence>
<evidence type="ECO:0000256" key="11">
    <source>
        <dbReference type="ARBA" id="ARBA00023136"/>
    </source>
</evidence>
<dbReference type="GO" id="GO:0009055">
    <property type="term" value="F:electron transfer activity"/>
    <property type="evidence" value="ECO:0007669"/>
    <property type="project" value="InterPro"/>
</dbReference>
<evidence type="ECO:0000313" key="16">
    <source>
        <dbReference type="Proteomes" id="UP000664815"/>
    </source>
</evidence>
<evidence type="ECO:0000256" key="9">
    <source>
        <dbReference type="ARBA" id="ARBA00022989"/>
    </source>
</evidence>
<evidence type="ECO:0000256" key="3">
    <source>
        <dbReference type="ARBA" id="ARBA00022448"/>
    </source>
</evidence>
<evidence type="ECO:0000256" key="7">
    <source>
        <dbReference type="ARBA" id="ARBA00022723"/>
    </source>
</evidence>